<keyword evidence="1" id="KW-1133">Transmembrane helix</keyword>
<proteinExistence type="predicted"/>
<name>A0AAW8PZE1_VIBPH</name>
<keyword evidence="1" id="KW-0812">Transmembrane</keyword>
<protein>
    <submittedName>
        <fullName evidence="2">Uncharacterized protein</fullName>
    </submittedName>
</protein>
<reference evidence="2" key="1">
    <citation type="submission" date="2023-06" db="EMBL/GenBank/DDBJ databases">
        <title>Genomic Diversity of Vibrio spp. and Metagenomic Analysis of Pathogens in Florida Gulf Coastal Waters Following Hurricane Ian.</title>
        <authorList>
            <person name="Brumfield K.D."/>
        </authorList>
    </citation>
    <scope>NUCLEOTIDE SEQUENCE</scope>
    <source>
        <strain evidence="2">WBS2B-138</strain>
    </source>
</reference>
<evidence type="ECO:0000256" key="1">
    <source>
        <dbReference type="SAM" id="Phobius"/>
    </source>
</evidence>
<dbReference type="Proteomes" id="UP001253193">
    <property type="component" value="Unassembled WGS sequence"/>
</dbReference>
<feature type="transmembrane region" description="Helical" evidence="1">
    <location>
        <begin position="117"/>
        <end position="140"/>
    </location>
</feature>
<keyword evidence="1" id="KW-0472">Membrane</keyword>
<dbReference type="AlphaFoldDB" id="A0AAW8PZE1"/>
<feature type="transmembrane region" description="Helical" evidence="1">
    <location>
        <begin position="35"/>
        <end position="54"/>
    </location>
</feature>
<organism evidence="2 3">
    <name type="scientific">Vibrio parahaemolyticus</name>
    <dbReference type="NCBI Taxonomy" id="670"/>
    <lineage>
        <taxon>Bacteria</taxon>
        <taxon>Pseudomonadati</taxon>
        <taxon>Pseudomonadota</taxon>
        <taxon>Gammaproteobacteria</taxon>
        <taxon>Vibrionales</taxon>
        <taxon>Vibrionaceae</taxon>
        <taxon>Vibrio</taxon>
    </lineage>
</organism>
<evidence type="ECO:0000313" key="3">
    <source>
        <dbReference type="Proteomes" id="UP001253193"/>
    </source>
</evidence>
<dbReference type="RefSeq" id="WP_311020550.1">
    <property type="nucleotide sequence ID" value="NZ_JAUHGG010000003.1"/>
</dbReference>
<evidence type="ECO:0000313" key="2">
    <source>
        <dbReference type="EMBL" id="MDS1821637.1"/>
    </source>
</evidence>
<dbReference type="EMBL" id="JAUHGG010000003">
    <property type="protein sequence ID" value="MDS1821637.1"/>
    <property type="molecule type" value="Genomic_DNA"/>
</dbReference>
<gene>
    <name evidence="2" type="ORF">QX249_13265</name>
</gene>
<accession>A0AAW8PZE1</accession>
<sequence>MNYFKIIRAASFFLTLTLVASAVFRAAYLGHVATYQDLTFYILLMIWLCTVITIHEDEISTSALSLKCVSGGLFFMLMPELIPFIDSGFESILGGMNLALTSGKPMDFLANLETYDFYAVIYSAQACILMLTLLIGTLKLKGVKKYAPKRKAKKKR</sequence>
<feature type="transmembrane region" description="Helical" evidence="1">
    <location>
        <begin position="66"/>
        <end position="85"/>
    </location>
</feature>
<comment type="caution">
    <text evidence="2">The sequence shown here is derived from an EMBL/GenBank/DDBJ whole genome shotgun (WGS) entry which is preliminary data.</text>
</comment>